<dbReference type="RefSeq" id="YP_007674443.1">
    <property type="nucleotide sequence ID" value="NC_020851.1"/>
</dbReference>
<reference evidence="1 2" key="1">
    <citation type="submission" date="2010-10" db="EMBL/GenBank/DDBJ databases">
        <title>The Genome Sequence of Synechococcus phage S-SKS1.</title>
        <authorList>
            <consortium name="The Broad Institute Genome Sequencing Platform"/>
            <person name="Henn M.R."/>
            <person name="Clokie M."/>
            <person name="Levin J."/>
            <person name="Malboeuf C."/>
            <person name="Casali M."/>
            <person name="Russ C."/>
            <person name="Lennon N."/>
            <person name="Chapman S.B."/>
            <person name="Erlich R."/>
            <person name="Young S.K."/>
            <person name="Yandava C."/>
            <person name="Zeng Q."/>
            <person name="Alvarado L."/>
            <person name="Anderson S."/>
            <person name="Berlin A."/>
            <person name="Chen Z."/>
            <person name="Freedman E."/>
            <person name="Gellesch M."/>
            <person name="Goldberg J."/>
            <person name="Green L."/>
            <person name="Griggs A."/>
            <person name="Gujja S."/>
            <person name="Heilman E.R."/>
            <person name="Heiman D."/>
            <person name="Hollinger A."/>
            <person name="Howarth C."/>
            <person name="Larson L."/>
            <person name="Mehta T."/>
            <person name="Pearson M."/>
            <person name="Roberts A."/>
            <person name="Ryan E."/>
            <person name="Saif S."/>
            <person name="Shea T."/>
            <person name="Shenoy N."/>
            <person name="Sisk P."/>
            <person name="Stolte C."/>
            <person name="Sykes S."/>
            <person name="White J."/>
            <person name="Haas B."/>
            <person name="Nusbaum C."/>
            <person name="Birren B."/>
        </authorList>
    </citation>
    <scope>NUCLEOTIDE SEQUENCE [LARGE SCALE GENOMIC DNA]</scope>
</reference>
<dbReference type="OrthoDB" id="23583at10239"/>
<dbReference type="Proteomes" id="UP000201252">
    <property type="component" value="Segment"/>
</dbReference>
<accession>M4QPC4</accession>
<proteinExistence type="predicted"/>
<keyword evidence="2" id="KW-1185">Reference proteome</keyword>
<dbReference type="KEGG" id="vg:15010989"/>
<dbReference type="GeneID" id="15010989"/>
<protein>
    <submittedName>
        <fullName evidence="1">Uncharacterized protein</fullName>
    </submittedName>
</protein>
<sequence>MTLDLIDNLEAPLFECGSGHFTQGYGSFVGILAPDYLDDDSWFGPAVLSEKQMTIKEAYEHAVSERQLLHEDDIVEPKDIHETIYRIATSSGKTTTQLNPTGVGGWQSGICLGQFI</sequence>
<organism evidence="1 2">
    <name type="scientific">Synechococcus phage S-SKS1</name>
    <dbReference type="NCBI Taxonomy" id="754042"/>
    <lineage>
        <taxon>Viruses</taxon>
        <taxon>Duplodnaviria</taxon>
        <taxon>Heunggongvirae</taxon>
        <taxon>Uroviricota</taxon>
        <taxon>Caudoviricetes</taxon>
        <taxon>Llyrvirus</taxon>
        <taxon>Llyrvirus SSKS1</taxon>
    </lineage>
</organism>
<evidence type="ECO:0000313" key="2">
    <source>
        <dbReference type="Proteomes" id="UP000201252"/>
    </source>
</evidence>
<evidence type="ECO:0000313" key="1">
    <source>
        <dbReference type="EMBL" id="AGH31591.1"/>
    </source>
</evidence>
<gene>
    <name evidence="1" type="ORF">SWZG_00078</name>
</gene>
<dbReference type="EMBL" id="HQ633071">
    <property type="protein sequence ID" value="AGH31591.1"/>
    <property type="molecule type" value="Genomic_DNA"/>
</dbReference>
<name>M4QPC4_9CAUD</name>